<dbReference type="PROSITE" id="PS51999">
    <property type="entry name" value="ZF_GRF"/>
    <property type="match status" value="1"/>
</dbReference>
<evidence type="ECO:0000313" key="8">
    <source>
        <dbReference type="Proteomes" id="UP001237642"/>
    </source>
</evidence>
<evidence type="ECO:0000256" key="2">
    <source>
        <dbReference type="ARBA" id="ARBA00022771"/>
    </source>
</evidence>
<accession>A0AAD8HN95</accession>
<dbReference type="Pfam" id="PF06839">
    <property type="entry name" value="Zn_ribbon_GRF"/>
    <property type="match status" value="1"/>
</dbReference>
<dbReference type="AlphaFoldDB" id="A0AAD8HN95"/>
<dbReference type="InterPro" id="IPR010666">
    <property type="entry name" value="Znf_GRF"/>
</dbReference>
<keyword evidence="1" id="KW-0479">Metal-binding</keyword>
<keyword evidence="2 4" id="KW-0863">Zinc-finger</keyword>
<protein>
    <submittedName>
        <fullName evidence="7">GRF-type domain-containing protein</fullName>
    </submittedName>
</protein>
<evidence type="ECO:0000256" key="5">
    <source>
        <dbReference type="SAM" id="Phobius"/>
    </source>
</evidence>
<gene>
    <name evidence="7" type="ORF">POM88_035495</name>
</gene>
<keyword evidence="3" id="KW-0862">Zinc</keyword>
<evidence type="ECO:0000259" key="6">
    <source>
        <dbReference type="PROSITE" id="PS51999"/>
    </source>
</evidence>
<evidence type="ECO:0000313" key="7">
    <source>
        <dbReference type="EMBL" id="KAK1369403.1"/>
    </source>
</evidence>
<organism evidence="7 8">
    <name type="scientific">Heracleum sosnowskyi</name>
    <dbReference type="NCBI Taxonomy" id="360622"/>
    <lineage>
        <taxon>Eukaryota</taxon>
        <taxon>Viridiplantae</taxon>
        <taxon>Streptophyta</taxon>
        <taxon>Embryophyta</taxon>
        <taxon>Tracheophyta</taxon>
        <taxon>Spermatophyta</taxon>
        <taxon>Magnoliopsida</taxon>
        <taxon>eudicotyledons</taxon>
        <taxon>Gunneridae</taxon>
        <taxon>Pentapetalae</taxon>
        <taxon>asterids</taxon>
        <taxon>campanulids</taxon>
        <taxon>Apiales</taxon>
        <taxon>Apiaceae</taxon>
        <taxon>Apioideae</taxon>
        <taxon>apioid superclade</taxon>
        <taxon>Tordylieae</taxon>
        <taxon>Tordyliinae</taxon>
        <taxon>Heracleum</taxon>
    </lineage>
</organism>
<dbReference type="GO" id="GO:0008270">
    <property type="term" value="F:zinc ion binding"/>
    <property type="evidence" value="ECO:0007669"/>
    <property type="project" value="UniProtKB-KW"/>
</dbReference>
<sequence>MSQQCSCRNWAVEKTSWTDANPGRRFLTCANGNCNFFRWAEAEFDDRSKGVINRIKRRIGKKDDDHIMELVNARKEYNEQVKQLKNEVWMWKCFAVLLLLYVFHGWFSTAGKEDGNVE</sequence>
<keyword evidence="5" id="KW-1133">Transmembrane helix</keyword>
<evidence type="ECO:0000256" key="4">
    <source>
        <dbReference type="PROSITE-ProRule" id="PRU01343"/>
    </source>
</evidence>
<keyword evidence="5" id="KW-0812">Transmembrane</keyword>
<evidence type="ECO:0000256" key="1">
    <source>
        <dbReference type="ARBA" id="ARBA00022723"/>
    </source>
</evidence>
<proteinExistence type="predicted"/>
<evidence type="ECO:0000256" key="3">
    <source>
        <dbReference type="ARBA" id="ARBA00022833"/>
    </source>
</evidence>
<dbReference type="PANTHER" id="PTHR33248">
    <property type="entry name" value="ZINC ION-BINDING PROTEIN"/>
    <property type="match status" value="1"/>
</dbReference>
<reference evidence="7" key="1">
    <citation type="submission" date="2023-02" db="EMBL/GenBank/DDBJ databases">
        <title>Genome of toxic invasive species Heracleum sosnowskyi carries increased number of genes despite the absence of recent whole-genome duplications.</title>
        <authorList>
            <person name="Schelkunov M."/>
            <person name="Shtratnikova V."/>
            <person name="Makarenko M."/>
            <person name="Klepikova A."/>
            <person name="Omelchenko D."/>
            <person name="Novikova G."/>
            <person name="Obukhova E."/>
            <person name="Bogdanov V."/>
            <person name="Penin A."/>
            <person name="Logacheva M."/>
        </authorList>
    </citation>
    <scope>NUCLEOTIDE SEQUENCE</scope>
    <source>
        <strain evidence="7">Hsosn_3</strain>
        <tissue evidence="7">Leaf</tissue>
    </source>
</reference>
<dbReference type="EMBL" id="JAUIZM010000008">
    <property type="protein sequence ID" value="KAK1369403.1"/>
    <property type="molecule type" value="Genomic_DNA"/>
</dbReference>
<feature type="transmembrane region" description="Helical" evidence="5">
    <location>
        <begin position="89"/>
        <end position="107"/>
    </location>
</feature>
<reference evidence="7" key="2">
    <citation type="submission" date="2023-05" db="EMBL/GenBank/DDBJ databases">
        <authorList>
            <person name="Schelkunov M.I."/>
        </authorList>
    </citation>
    <scope>NUCLEOTIDE SEQUENCE</scope>
    <source>
        <strain evidence="7">Hsosn_3</strain>
        <tissue evidence="7">Leaf</tissue>
    </source>
</reference>
<keyword evidence="8" id="KW-1185">Reference proteome</keyword>
<dbReference type="Proteomes" id="UP001237642">
    <property type="component" value="Unassembled WGS sequence"/>
</dbReference>
<comment type="caution">
    <text evidence="7">The sequence shown here is derived from an EMBL/GenBank/DDBJ whole genome shotgun (WGS) entry which is preliminary data.</text>
</comment>
<name>A0AAD8HN95_9APIA</name>
<feature type="domain" description="GRF-type" evidence="6">
    <location>
        <begin position="5"/>
        <end position="43"/>
    </location>
</feature>
<keyword evidence="5" id="KW-0472">Membrane</keyword>